<dbReference type="OrthoDB" id="3689550at2759"/>
<sequence>TPTKFITQGSPMISKSRRKARKHHVKFHRPLYNDPITVAARDASPLLSLPGEMRSIIYRHALTSSTGSLGFGAEEQRFDCSRIGAGLIGTYHSVAVEMRYLYLGLNNLAFNAERIDTWDLRTVLAGFDSMARGTGWEIVVNVVGLGEA</sequence>
<gene>
    <name evidence="1" type="ORF">EJ02DRAFT_339008</name>
</gene>
<accession>A0A6A5T0S5</accession>
<evidence type="ECO:0000313" key="1">
    <source>
        <dbReference type="EMBL" id="KAF1945259.1"/>
    </source>
</evidence>
<proteinExistence type="predicted"/>
<dbReference type="AlphaFoldDB" id="A0A6A5T0S5"/>
<organism evidence="1 2">
    <name type="scientific">Clathrospora elynae</name>
    <dbReference type="NCBI Taxonomy" id="706981"/>
    <lineage>
        <taxon>Eukaryota</taxon>
        <taxon>Fungi</taxon>
        <taxon>Dikarya</taxon>
        <taxon>Ascomycota</taxon>
        <taxon>Pezizomycotina</taxon>
        <taxon>Dothideomycetes</taxon>
        <taxon>Pleosporomycetidae</taxon>
        <taxon>Pleosporales</taxon>
        <taxon>Diademaceae</taxon>
        <taxon>Clathrospora</taxon>
    </lineage>
</organism>
<dbReference type="EMBL" id="ML976010">
    <property type="protein sequence ID" value="KAF1945259.1"/>
    <property type="molecule type" value="Genomic_DNA"/>
</dbReference>
<name>A0A6A5T0S5_9PLEO</name>
<keyword evidence="2" id="KW-1185">Reference proteome</keyword>
<feature type="non-terminal residue" evidence="1">
    <location>
        <position position="1"/>
    </location>
</feature>
<dbReference type="Proteomes" id="UP000800038">
    <property type="component" value="Unassembled WGS sequence"/>
</dbReference>
<evidence type="ECO:0000313" key="2">
    <source>
        <dbReference type="Proteomes" id="UP000800038"/>
    </source>
</evidence>
<protein>
    <submittedName>
        <fullName evidence="1">Uncharacterized protein</fullName>
    </submittedName>
</protein>
<reference evidence="1" key="1">
    <citation type="journal article" date="2020" name="Stud. Mycol.">
        <title>101 Dothideomycetes genomes: a test case for predicting lifestyles and emergence of pathogens.</title>
        <authorList>
            <person name="Haridas S."/>
            <person name="Albert R."/>
            <person name="Binder M."/>
            <person name="Bloem J."/>
            <person name="Labutti K."/>
            <person name="Salamov A."/>
            <person name="Andreopoulos B."/>
            <person name="Baker S."/>
            <person name="Barry K."/>
            <person name="Bills G."/>
            <person name="Bluhm B."/>
            <person name="Cannon C."/>
            <person name="Castanera R."/>
            <person name="Culley D."/>
            <person name="Daum C."/>
            <person name="Ezra D."/>
            <person name="Gonzalez J."/>
            <person name="Henrissat B."/>
            <person name="Kuo A."/>
            <person name="Liang C."/>
            <person name="Lipzen A."/>
            <person name="Lutzoni F."/>
            <person name="Magnuson J."/>
            <person name="Mondo S."/>
            <person name="Nolan M."/>
            <person name="Ohm R."/>
            <person name="Pangilinan J."/>
            <person name="Park H.-J."/>
            <person name="Ramirez L."/>
            <person name="Alfaro M."/>
            <person name="Sun H."/>
            <person name="Tritt A."/>
            <person name="Yoshinaga Y."/>
            <person name="Zwiers L.-H."/>
            <person name="Turgeon B."/>
            <person name="Goodwin S."/>
            <person name="Spatafora J."/>
            <person name="Crous P."/>
            <person name="Grigoriev I."/>
        </authorList>
    </citation>
    <scope>NUCLEOTIDE SEQUENCE</scope>
    <source>
        <strain evidence="1">CBS 161.51</strain>
    </source>
</reference>